<dbReference type="GO" id="GO:0046872">
    <property type="term" value="F:metal ion binding"/>
    <property type="evidence" value="ECO:0007669"/>
    <property type="project" value="UniProtKB-KW"/>
</dbReference>
<evidence type="ECO:0000256" key="2">
    <source>
        <dbReference type="ARBA" id="ARBA00022723"/>
    </source>
</evidence>
<dbReference type="SUPFAM" id="SSF64182">
    <property type="entry name" value="DHH phosphoesterases"/>
    <property type="match status" value="1"/>
</dbReference>
<reference evidence="6 7" key="1">
    <citation type="journal article" date="2020" name="bioRxiv">
        <title>Whole genome comparisons of ergot fungi reveals the divergence and evolution of species within the genus Claviceps are the result of varying mechanisms driving genome evolution and host range expansion.</title>
        <authorList>
            <person name="Wyka S.A."/>
            <person name="Mondo S.J."/>
            <person name="Liu M."/>
            <person name="Dettman J."/>
            <person name="Nalam V."/>
            <person name="Broders K.D."/>
        </authorList>
    </citation>
    <scope>NUCLEOTIDE SEQUENCE [LARGE SCALE GENOMIC DNA]</scope>
    <source>
        <strain evidence="6 7">Clav52</strain>
    </source>
</reference>
<proteinExistence type="predicted"/>
<feature type="domain" description="DHHA2" evidence="5">
    <location>
        <begin position="234"/>
        <end position="385"/>
    </location>
</feature>
<dbReference type="SMART" id="SM01131">
    <property type="entry name" value="DHHA2"/>
    <property type="match status" value="1"/>
</dbReference>
<dbReference type="InterPro" id="IPR001667">
    <property type="entry name" value="DDH_dom"/>
</dbReference>
<keyword evidence="7" id="KW-1185">Reference proteome</keyword>
<dbReference type="InterPro" id="IPR038763">
    <property type="entry name" value="DHH_sf"/>
</dbReference>
<dbReference type="Proteomes" id="UP000707071">
    <property type="component" value="Unassembled WGS sequence"/>
</dbReference>
<dbReference type="EMBL" id="SRRH01000090">
    <property type="protein sequence ID" value="KAG6299549.1"/>
    <property type="molecule type" value="Genomic_DNA"/>
</dbReference>
<organism evidence="6 7">
    <name type="scientific">Claviceps aff. purpurea</name>
    <dbReference type="NCBI Taxonomy" id="1967640"/>
    <lineage>
        <taxon>Eukaryota</taxon>
        <taxon>Fungi</taxon>
        <taxon>Dikarya</taxon>
        <taxon>Ascomycota</taxon>
        <taxon>Pezizomycotina</taxon>
        <taxon>Sordariomycetes</taxon>
        <taxon>Hypocreomycetidae</taxon>
        <taxon>Hypocreales</taxon>
        <taxon>Clavicipitaceae</taxon>
        <taxon>Claviceps</taxon>
    </lineage>
</organism>
<dbReference type="PANTHER" id="PTHR12112:SF39">
    <property type="entry name" value="EG:152A3.5 PROTEIN (FBGN0003116_PN PROTEIN)"/>
    <property type="match status" value="1"/>
</dbReference>
<keyword evidence="4" id="KW-0464">Manganese</keyword>
<name>A0A9P7QPF6_9HYPO</name>
<accession>A0A9P7QPF6</accession>
<dbReference type="Pfam" id="PF01368">
    <property type="entry name" value="DHH"/>
    <property type="match status" value="1"/>
</dbReference>
<dbReference type="GO" id="GO:0005737">
    <property type="term" value="C:cytoplasm"/>
    <property type="evidence" value="ECO:0007669"/>
    <property type="project" value="InterPro"/>
</dbReference>
<dbReference type="PANTHER" id="PTHR12112">
    <property type="entry name" value="BNIP - RELATED"/>
    <property type="match status" value="1"/>
</dbReference>
<sequence length="397" mass="44666">MSVKPTLEAFLATARNALRVPPAQRPKPLTFVVGNESADLDSLCSAVVYAFIRTNSAPYALHIPLANLPRADLAMRTEMTAVLQHAALTPEQLLTLTELPDPQQLQPHQDTHWVLVDHNSPTSPVRKLGGQITGCVDHHVDEAFVDENVQPRVIEPCGSCMSLIVDECRPAWQELREQMEAAEHDKLIKLCLAPILLDTANMTATFKVRPKDTRAVEFLQQQMHDQAFDASQYHDQIHAVQEDISALCFRDILRKDYKEWQEGGLTLGISCVVRGFEFLLEKAGSNEQIILRELSSWAENRSLDVAAVMTASYPGGQFRRQLLLWGLNARGIRAVKTFRERSTQHLKLSPWHDGLLDRGEERFAWVQLELAASRKQVAPLLREALRLSSSEDEKDAM</sequence>
<comment type="caution">
    <text evidence="6">The sequence shown here is derived from an EMBL/GenBank/DDBJ whole genome shotgun (WGS) entry which is preliminary data.</text>
</comment>
<evidence type="ECO:0000259" key="5">
    <source>
        <dbReference type="SMART" id="SM01131"/>
    </source>
</evidence>
<evidence type="ECO:0000256" key="4">
    <source>
        <dbReference type="ARBA" id="ARBA00023211"/>
    </source>
</evidence>
<evidence type="ECO:0000256" key="1">
    <source>
        <dbReference type="ARBA" id="ARBA00001936"/>
    </source>
</evidence>
<evidence type="ECO:0000256" key="3">
    <source>
        <dbReference type="ARBA" id="ARBA00022801"/>
    </source>
</evidence>
<gene>
    <name evidence="6" type="ORF">E4U09_008051</name>
</gene>
<dbReference type="Pfam" id="PF02833">
    <property type="entry name" value="DHHA2"/>
    <property type="match status" value="1"/>
</dbReference>
<keyword evidence="2" id="KW-0479">Metal-binding</keyword>
<evidence type="ECO:0000313" key="6">
    <source>
        <dbReference type="EMBL" id="KAG6299549.1"/>
    </source>
</evidence>
<dbReference type="AlphaFoldDB" id="A0A9P7QPF6"/>
<dbReference type="Gene3D" id="3.10.310.20">
    <property type="entry name" value="DHHA2 domain"/>
    <property type="match status" value="1"/>
</dbReference>
<dbReference type="InterPro" id="IPR004097">
    <property type="entry name" value="DHHA2"/>
</dbReference>
<dbReference type="Gene3D" id="3.90.1640.10">
    <property type="entry name" value="inorganic pyrophosphatase (n-terminal core)"/>
    <property type="match status" value="1"/>
</dbReference>
<evidence type="ECO:0000313" key="7">
    <source>
        <dbReference type="Proteomes" id="UP000707071"/>
    </source>
</evidence>
<dbReference type="GO" id="GO:0004309">
    <property type="term" value="F:exopolyphosphatase activity"/>
    <property type="evidence" value="ECO:0007669"/>
    <property type="project" value="TreeGrafter"/>
</dbReference>
<dbReference type="InterPro" id="IPR038222">
    <property type="entry name" value="DHHA2_dom_sf"/>
</dbReference>
<protein>
    <recommendedName>
        <fullName evidence="5">DHHA2 domain-containing protein</fullName>
    </recommendedName>
</protein>
<comment type="cofactor">
    <cofactor evidence="1">
        <name>Mn(2+)</name>
        <dbReference type="ChEBI" id="CHEBI:29035"/>
    </cofactor>
</comment>
<keyword evidence="3" id="KW-0378">Hydrolase</keyword>